<evidence type="ECO:0000256" key="2">
    <source>
        <dbReference type="ARBA" id="ARBA00022448"/>
    </source>
</evidence>
<protein>
    <recommendedName>
        <fullName evidence="10">Cytochrome b561 domain-containing protein</fullName>
    </recommendedName>
</protein>
<feature type="signal peptide" evidence="9">
    <location>
        <begin position="1"/>
        <end position="21"/>
    </location>
</feature>
<reference evidence="11" key="1">
    <citation type="submission" date="2022-10" db="EMBL/GenBank/DDBJ databases">
        <title>Culturing micro-colonial fungi from biological soil crusts in the Mojave desert and describing Neophaeococcomyces mojavensis, and introducing the new genera and species Taxawa tesnikishii.</title>
        <authorList>
            <person name="Kurbessoian T."/>
            <person name="Stajich J.E."/>
        </authorList>
    </citation>
    <scope>NUCLEOTIDE SEQUENCE</scope>
    <source>
        <strain evidence="11">TK_41</strain>
    </source>
</reference>
<comment type="subcellular location">
    <subcellularLocation>
        <location evidence="1">Membrane</location>
    </subcellularLocation>
</comment>
<evidence type="ECO:0000313" key="12">
    <source>
        <dbReference type="Proteomes" id="UP001172673"/>
    </source>
</evidence>
<keyword evidence="3 8" id="KW-0812">Transmembrane</keyword>
<dbReference type="SMART" id="SM00665">
    <property type="entry name" value="B561"/>
    <property type="match status" value="1"/>
</dbReference>
<evidence type="ECO:0000256" key="4">
    <source>
        <dbReference type="ARBA" id="ARBA00022982"/>
    </source>
</evidence>
<dbReference type="Proteomes" id="UP001172673">
    <property type="component" value="Unassembled WGS sequence"/>
</dbReference>
<keyword evidence="2" id="KW-0813">Transport</keyword>
<dbReference type="PANTHER" id="PTHR47797">
    <property type="entry name" value="DEHYDROGENASE, PUTATIVE (AFU_ORTHOLOGUE AFUA_8G05805)-RELATED"/>
    <property type="match status" value="1"/>
</dbReference>
<feature type="region of interest" description="Disordered" evidence="7">
    <location>
        <begin position="249"/>
        <end position="277"/>
    </location>
</feature>
<accession>A0AA38X6Q1</accession>
<sequence>MHSRLLLAMLFAASAATAAAGATVLSDLNHEHESALHKRSFFADGEKIFLRKRNAHACIMSIVFIVLFPLGAISMHLPLHGVRVTTRIHLPIQILGLVMMIGGMGLGIDIARVDLNFFAKGATIKGHVVIGLLTTSALILFQPAMGLLQHRHFKRTGKKGVFAYIHRWTGRVAICLGWINTGLGFQLVPISLVSTSCLVREYVIMGILGAAWFFLVWWDGYRNHFAKKDKLGAYRLGWNGGIVLTRPQSVGDGSTSDVKLEHSSSPRTSATTDQRHT</sequence>
<keyword evidence="9" id="KW-0732">Signal</keyword>
<feature type="compositionally biased region" description="Polar residues" evidence="7">
    <location>
        <begin position="265"/>
        <end position="277"/>
    </location>
</feature>
<gene>
    <name evidence="11" type="ORF">H2200_007714</name>
</gene>
<evidence type="ECO:0000256" key="1">
    <source>
        <dbReference type="ARBA" id="ARBA00004370"/>
    </source>
</evidence>
<feature type="chain" id="PRO_5041411347" description="Cytochrome b561 domain-containing protein" evidence="9">
    <location>
        <begin position="22"/>
        <end position="277"/>
    </location>
</feature>
<keyword evidence="6 8" id="KW-0472">Membrane</keyword>
<evidence type="ECO:0000313" key="11">
    <source>
        <dbReference type="EMBL" id="KAJ9607636.1"/>
    </source>
</evidence>
<keyword evidence="4" id="KW-0249">Electron transport</keyword>
<feature type="transmembrane region" description="Helical" evidence="8">
    <location>
        <begin position="128"/>
        <end position="148"/>
    </location>
</feature>
<feature type="transmembrane region" description="Helical" evidence="8">
    <location>
        <begin position="88"/>
        <end position="108"/>
    </location>
</feature>
<comment type="caution">
    <text evidence="11">The sequence shown here is derived from an EMBL/GenBank/DDBJ whole genome shotgun (WGS) entry which is preliminary data.</text>
</comment>
<proteinExistence type="predicted"/>
<keyword evidence="12" id="KW-1185">Reference proteome</keyword>
<evidence type="ECO:0000256" key="3">
    <source>
        <dbReference type="ARBA" id="ARBA00022692"/>
    </source>
</evidence>
<evidence type="ECO:0000256" key="7">
    <source>
        <dbReference type="SAM" id="MobiDB-lite"/>
    </source>
</evidence>
<dbReference type="PANTHER" id="PTHR47797:SF1">
    <property type="entry name" value="CYTOCHROME B561 DOMAIN-CONTAINING PROTEIN-RELATED"/>
    <property type="match status" value="1"/>
</dbReference>
<evidence type="ECO:0000259" key="10">
    <source>
        <dbReference type="SMART" id="SM00665"/>
    </source>
</evidence>
<evidence type="ECO:0000256" key="6">
    <source>
        <dbReference type="ARBA" id="ARBA00023136"/>
    </source>
</evidence>
<dbReference type="EMBL" id="JAPDRK010000011">
    <property type="protein sequence ID" value="KAJ9607636.1"/>
    <property type="molecule type" value="Genomic_DNA"/>
</dbReference>
<dbReference type="CDD" id="cd08760">
    <property type="entry name" value="Cyt_b561_FRRS1_like"/>
    <property type="match status" value="1"/>
</dbReference>
<feature type="transmembrane region" description="Helical" evidence="8">
    <location>
        <begin position="202"/>
        <end position="221"/>
    </location>
</feature>
<evidence type="ECO:0000256" key="5">
    <source>
        <dbReference type="ARBA" id="ARBA00022989"/>
    </source>
</evidence>
<keyword evidence="5 8" id="KW-1133">Transmembrane helix</keyword>
<dbReference type="AlphaFoldDB" id="A0AA38X6Q1"/>
<organism evidence="11 12">
    <name type="scientific">Cladophialophora chaetospira</name>
    <dbReference type="NCBI Taxonomy" id="386627"/>
    <lineage>
        <taxon>Eukaryota</taxon>
        <taxon>Fungi</taxon>
        <taxon>Dikarya</taxon>
        <taxon>Ascomycota</taxon>
        <taxon>Pezizomycotina</taxon>
        <taxon>Eurotiomycetes</taxon>
        <taxon>Chaetothyriomycetidae</taxon>
        <taxon>Chaetothyriales</taxon>
        <taxon>Herpotrichiellaceae</taxon>
        <taxon>Cladophialophora</taxon>
    </lineage>
</organism>
<feature type="domain" description="Cytochrome b561" evidence="10">
    <location>
        <begin position="55"/>
        <end position="185"/>
    </location>
</feature>
<feature type="transmembrane region" description="Helical" evidence="8">
    <location>
        <begin position="168"/>
        <end position="190"/>
    </location>
</feature>
<feature type="transmembrane region" description="Helical" evidence="8">
    <location>
        <begin position="54"/>
        <end position="76"/>
    </location>
</feature>
<dbReference type="Gene3D" id="1.20.120.1770">
    <property type="match status" value="1"/>
</dbReference>
<dbReference type="GO" id="GO:0016020">
    <property type="term" value="C:membrane"/>
    <property type="evidence" value="ECO:0007669"/>
    <property type="project" value="UniProtKB-SubCell"/>
</dbReference>
<evidence type="ECO:0000256" key="8">
    <source>
        <dbReference type="SAM" id="Phobius"/>
    </source>
</evidence>
<evidence type="ECO:0000256" key="9">
    <source>
        <dbReference type="SAM" id="SignalP"/>
    </source>
</evidence>
<dbReference type="InterPro" id="IPR006593">
    <property type="entry name" value="Cyt_b561/ferric_Rdtase_TM"/>
</dbReference>
<name>A0AA38X6Q1_9EURO</name>